<protein>
    <recommendedName>
        <fullName evidence="9 10">Protein translocase subunit SecY</fullName>
    </recommendedName>
</protein>
<dbReference type="HAMAP" id="MF_01465">
    <property type="entry name" value="SecY"/>
    <property type="match status" value="1"/>
</dbReference>
<feature type="transmembrane region" description="Helical" evidence="10">
    <location>
        <begin position="18"/>
        <end position="38"/>
    </location>
</feature>
<name>A0A2V1KCR7_9ACTO</name>
<evidence type="ECO:0000256" key="4">
    <source>
        <dbReference type="ARBA" id="ARBA00022692"/>
    </source>
</evidence>
<feature type="transmembrane region" description="Helical" evidence="10">
    <location>
        <begin position="71"/>
        <end position="95"/>
    </location>
</feature>
<sequence>MIQAFAAAFRTPDLRRKLLFTMAIMAIYRLGTFIPAPFVSITNVRACMDQSGTGDFLSMVNLFSGGAMTQLSVFSLGIMPYITSSIIIQLMRVVIPRFEELHKEGQSGTAKLTEYTRYLTIGLAVLQSAVVVSVANTQLFQGCSVDPFPDATPLKYALTILTMTAGTGLIMWLAELVTENGVGQGMSILIFTGIAASFPTMLIQVTQSNGGWGAALLVLALILAIVVVVVFVEQSQRRIPVQYAKRVVGRRTYGGSTTYLPIRINMANVIPVIFASSILMLPSMISTFGDPASGWVQWINRYLHSGAPLYFVLFAAMIFAFAFFYTSITFNTEEVADNMKRYGGFIPGIRAGRPTAEYLKYVSSRLTWVGATYLTIIAMVPVIVFSQMGIMGGGFGGTSIIILVGVGLQTVKDINSQLQQRHYDGFLR</sequence>
<keyword evidence="5 10" id="KW-0653">Protein transport</keyword>
<evidence type="ECO:0000313" key="13">
    <source>
        <dbReference type="Proteomes" id="UP000245283"/>
    </source>
</evidence>
<dbReference type="PANTHER" id="PTHR10906">
    <property type="entry name" value="SECY/SEC61-ALPHA FAMILY MEMBER"/>
    <property type="match status" value="1"/>
</dbReference>
<keyword evidence="3 10" id="KW-0813">Transport</keyword>
<dbReference type="NCBIfam" id="TIGR00967">
    <property type="entry name" value="3a0501s007"/>
    <property type="match status" value="1"/>
</dbReference>
<evidence type="ECO:0000256" key="11">
    <source>
        <dbReference type="RuleBase" id="RU004349"/>
    </source>
</evidence>
<evidence type="ECO:0000256" key="8">
    <source>
        <dbReference type="ARBA" id="ARBA00023136"/>
    </source>
</evidence>
<evidence type="ECO:0000256" key="10">
    <source>
        <dbReference type="HAMAP-Rule" id="MF_01465"/>
    </source>
</evidence>
<dbReference type="AlphaFoldDB" id="A0A2V1KCR7"/>
<comment type="function">
    <text evidence="10">The central subunit of the protein translocation channel SecYEG. Consists of two halves formed by TMs 1-5 and 6-10. These two domains form a lateral gate at the front which open onto the bilayer between TMs 2 and 7, and are clamped together by SecE at the back. The channel is closed by both a pore ring composed of hydrophobic SecY resides and a short helix (helix 2A) on the extracellular side of the membrane which forms a plug. The plug probably moves laterally to allow the channel to open. The ring and the pore may move independently.</text>
</comment>
<proteinExistence type="inferred from homology"/>
<dbReference type="InterPro" id="IPR023201">
    <property type="entry name" value="SecY_dom_sf"/>
</dbReference>
<keyword evidence="7 10" id="KW-0811">Translocation</keyword>
<evidence type="ECO:0000256" key="5">
    <source>
        <dbReference type="ARBA" id="ARBA00022927"/>
    </source>
</evidence>
<dbReference type="FunFam" id="1.10.3370.10:FF:000001">
    <property type="entry name" value="Preprotein translocase subunit SecY"/>
    <property type="match status" value="1"/>
</dbReference>
<evidence type="ECO:0000256" key="1">
    <source>
        <dbReference type="ARBA" id="ARBA00004141"/>
    </source>
</evidence>
<dbReference type="GO" id="GO:0005886">
    <property type="term" value="C:plasma membrane"/>
    <property type="evidence" value="ECO:0007669"/>
    <property type="project" value="UniProtKB-SubCell"/>
</dbReference>
<feature type="transmembrane region" description="Helical" evidence="10">
    <location>
        <begin position="186"/>
        <end position="205"/>
    </location>
</feature>
<evidence type="ECO:0000256" key="9">
    <source>
        <dbReference type="ARBA" id="ARBA00039733"/>
    </source>
</evidence>
<keyword evidence="4 10" id="KW-0812">Transmembrane</keyword>
<dbReference type="SUPFAM" id="SSF103491">
    <property type="entry name" value="Preprotein translocase SecY subunit"/>
    <property type="match status" value="1"/>
</dbReference>
<dbReference type="PIRSF" id="PIRSF004557">
    <property type="entry name" value="SecY"/>
    <property type="match status" value="1"/>
</dbReference>
<dbReference type="Pfam" id="PF00344">
    <property type="entry name" value="SecY"/>
    <property type="match status" value="1"/>
</dbReference>
<dbReference type="PRINTS" id="PR00303">
    <property type="entry name" value="SECYTRNLCASE"/>
</dbReference>
<evidence type="ECO:0000256" key="2">
    <source>
        <dbReference type="ARBA" id="ARBA00005751"/>
    </source>
</evidence>
<dbReference type="GO" id="GO:0043952">
    <property type="term" value="P:protein transport by the Sec complex"/>
    <property type="evidence" value="ECO:0007669"/>
    <property type="project" value="UniProtKB-UniRule"/>
</dbReference>
<feature type="transmembrane region" description="Helical" evidence="10">
    <location>
        <begin position="156"/>
        <end position="174"/>
    </location>
</feature>
<dbReference type="RefSeq" id="WP_109092972.1">
    <property type="nucleotide sequence ID" value="NZ_JBQDCU010000026.1"/>
</dbReference>
<dbReference type="OrthoDB" id="9809248at2"/>
<keyword evidence="13" id="KW-1185">Reference proteome</keyword>
<dbReference type="EMBL" id="QETB01000001">
    <property type="protein sequence ID" value="PWF27471.1"/>
    <property type="molecule type" value="Genomic_DNA"/>
</dbReference>
<dbReference type="Gene3D" id="1.10.3370.10">
    <property type="entry name" value="SecY subunit domain"/>
    <property type="match status" value="1"/>
</dbReference>
<dbReference type="InterPro" id="IPR002208">
    <property type="entry name" value="SecY/SEC61-alpha"/>
</dbReference>
<gene>
    <name evidence="10" type="primary">secY</name>
    <name evidence="12" type="ORF">DD236_03575</name>
</gene>
<organism evidence="12 13">
    <name type="scientific">Ancrocorticia populi</name>
    <dbReference type="NCBI Taxonomy" id="2175228"/>
    <lineage>
        <taxon>Bacteria</taxon>
        <taxon>Bacillati</taxon>
        <taxon>Actinomycetota</taxon>
        <taxon>Actinomycetes</taxon>
        <taxon>Actinomycetales</taxon>
        <taxon>Actinomycetaceae</taxon>
        <taxon>Ancrocorticia</taxon>
    </lineage>
</organism>
<dbReference type="GO" id="GO:0065002">
    <property type="term" value="P:intracellular protein transmembrane transport"/>
    <property type="evidence" value="ECO:0007669"/>
    <property type="project" value="UniProtKB-UniRule"/>
</dbReference>
<dbReference type="GO" id="GO:0006605">
    <property type="term" value="P:protein targeting"/>
    <property type="evidence" value="ECO:0007669"/>
    <property type="project" value="UniProtKB-UniRule"/>
</dbReference>
<comment type="caution">
    <text evidence="12">The sequence shown here is derived from an EMBL/GenBank/DDBJ whole genome shotgun (WGS) entry which is preliminary data.</text>
</comment>
<comment type="subcellular location">
    <subcellularLocation>
        <location evidence="10">Cell membrane</location>
        <topology evidence="10">Multi-pass membrane protein</topology>
    </subcellularLocation>
    <subcellularLocation>
        <location evidence="1">Membrane</location>
        <topology evidence="1">Multi-pass membrane protein</topology>
    </subcellularLocation>
</comment>
<dbReference type="Proteomes" id="UP000245283">
    <property type="component" value="Unassembled WGS sequence"/>
</dbReference>
<evidence type="ECO:0000256" key="3">
    <source>
        <dbReference type="ARBA" id="ARBA00022448"/>
    </source>
</evidence>
<comment type="subunit">
    <text evidence="10">Component of the Sec protein translocase complex. Heterotrimer consisting of SecY, SecE and SecG subunits. The heterotrimers can form oligomers, although 1 heterotrimer is thought to be able to translocate proteins. Interacts with the ribosome. Interacts with SecDF, and other proteins may be involved. Interacts with SecA.</text>
</comment>
<feature type="transmembrane region" description="Helical" evidence="10">
    <location>
        <begin position="366"/>
        <end position="384"/>
    </location>
</feature>
<keyword evidence="8 10" id="KW-0472">Membrane</keyword>
<evidence type="ECO:0000256" key="7">
    <source>
        <dbReference type="ARBA" id="ARBA00023010"/>
    </source>
</evidence>
<feature type="transmembrane region" description="Helical" evidence="10">
    <location>
        <begin position="390"/>
        <end position="411"/>
    </location>
</feature>
<feature type="transmembrane region" description="Helical" evidence="10">
    <location>
        <begin position="211"/>
        <end position="232"/>
    </location>
</feature>
<keyword evidence="6 10" id="KW-1133">Transmembrane helix</keyword>
<comment type="similarity">
    <text evidence="2 10 11">Belongs to the SecY/SEC61-alpha family.</text>
</comment>
<feature type="transmembrane region" description="Helical" evidence="10">
    <location>
        <begin position="309"/>
        <end position="331"/>
    </location>
</feature>
<evidence type="ECO:0000256" key="6">
    <source>
        <dbReference type="ARBA" id="ARBA00022989"/>
    </source>
</evidence>
<dbReference type="InterPro" id="IPR026593">
    <property type="entry name" value="SecY"/>
</dbReference>
<feature type="transmembrane region" description="Helical" evidence="10">
    <location>
        <begin position="269"/>
        <end position="289"/>
    </location>
</feature>
<feature type="transmembrane region" description="Helical" evidence="10">
    <location>
        <begin position="115"/>
        <end position="136"/>
    </location>
</feature>
<reference evidence="13" key="1">
    <citation type="submission" date="2018-05" db="EMBL/GenBank/DDBJ databases">
        <authorList>
            <person name="Li Y."/>
        </authorList>
    </citation>
    <scope>NUCLEOTIDE SEQUENCE [LARGE SCALE GENOMIC DNA]</scope>
    <source>
        <strain evidence="13">sk1b4</strain>
    </source>
</reference>
<evidence type="ECO:0000313" key="12">
    <source>
        <dbReference type="EMBL" id="PWF27471.1"/>
    </source>
</evidence>
<keyword evidence="10" id="KW-1003">Cell membrane</keyword>
<dbReference type="InterPro" id="IPR030659">
    <property type="entry name" value="SecY_CS"/>
</dbReference>
<dbReference type="PROSITE" id="PS00755">
    <property type="entry name" value="SECY_1"/>
    <property type="match status" value="1"/>
</dbReference>
<accession>A0A2V1KCR7</accession>